<keyword evidence="1" id="KW-0479">Metal-binding</keyword>
<dbReference type="SMART" id="SM00066">
    <property type="entry name" value="GAL4"/>
    <property type="match status" value="1"/>
</dbReference>
<evidence type="ECO:0000259" key="7">
    <source>
        <dbReference type="PROSITE" id="PS50048"/>
    </source>
</evidence>
<feature type="domain" description="Zn(2)-C6 fungal-type" evidence="7">
    <location>
        <begin position="20"/>
        <end position="50"/>
    </location>
</feature>
<keyword evidence="3" id="KW-0805">Transcription regulation</keyword>
<dbReference type="CDD" id="cd00067">
    <property type="entry name" value="GAL4"/>
    <property type="match status" value="1"/>
</dbReference>
<feature type="region of interest" description="Disordered" evidence="6">
    <location>
        <begin position="55"/>
        <end position="79"/>
    </location>
</feature>
<accession>A0A6A6SAA0</accession>
<dbReference type="GO" id="GO:0008270">
    <property type="term" value="F:zinc ion binding"/>
    <property type="evidence" value="ECO:0007669"/>
    <property type="project" value="InterPro"/>
</dbReference>
<dbReference type="EMBL" id="MU006778">
    <property type="protein sequence ID" value="KAF2644689.1"/>
    <property type="molecule type" value="Genomic_DNA"/>
</dbReference>
<keyword evidence="4" id="KW-0804">Transcription</keyword>
<dbReference type="InterPro" id="IPR001138">
    <property type="entry name" value="Zn2Cys6_DnaBD"/>
</dbReference>
<dbReference type="SUPFAM" id="SSF57701">
    <property type="entry name" value="Zn2/Cys6 DNA-binding domain"/>
    <property type="match status" value="1"/>
</dbReference>
<gene>
    <name evidence="8" type="ORF">P280DRAFT_495888</name>
</gene>
<dbReference type="PANTHER" id="PTHR47660:SF3">
    <property type="entry name" value="FINGER DOMAIN PROTEIN, PUTATIVE (AFU_ORTHOLOGUE AFUA_4G03310)-RELATED"/>
    <property type="match status" value="1"/>
</dbReference>
<proteinExistence type="predicted"/>
<evidence type="ECO:0000313" key="8">
    <source>
        <dbReference type="EMBL" id="KAF2644689.1"/>
    </source>
</evidence>
<reference evidence="8" key="1">
    <citation type="journal article" date="2020" name="Stud. Mycol.">
        <title>101 Dothideomycetes genomes: a test case for predicting lifestyles and emergence of pathogens.</title>
        <authorList>
            <person name="Haridas S."/>
            <person name="Albert R."/>
            <person name="Binder M."/>
            <person name="Bloem J."/>
            <person name="Labutti K."/>
            <person name="Salamov A."/>
            <person name="Andreopoulos B."/>
            <person name="Baker S."/>
            <person name="Barry K."/>
            <person name="Bills G."/>
            <person name="Bluhm B."/>
            <person name="Cannon C."/>
            <person name="Castanera R."/>
            <person name="Culley D."/>
            <person name="Daum C."/>
            <person name="Ezra D."/>
            <person name="Gonzalez J."/>
            <person name="Henrissat B."/>
            <person name="Kuo A."/>
            <person name="Liang C."/>
            <person name="Lipzen A."/>
            <person name="Lutzoni F."/>
            <person name="Magnuson J."/>
            <person name="Mondo S."/>
            <person name="Nolan M."/>
            <person name="Ohm R."/>
            <person name="Pangilinan J."/>
            <person name="Park H.-J."/>
            <person name="Ramirez L."/>
            <person name="Alfaro M."/>
            <person name="Sun H."/>
            <person name="Tritt A."/>
            <person name="Yoshinaga Y."/>
            <person name="Zwiers L.-H."/>
            <person name="Turgeon B."/>
            <person name="Goodwin S."/>
            <person name="Spatafora J."/>
            <person name="Crous P."/>
            <person name="Grigoriev I."/>
        </authorList>
    </citation>
    <scope>NUCLEOTIDE SEQUENCE</scope>
    <source>
        <strain evidence="8">CBS 473.64</strain>
    </source>
</reference>
<feature type="region of interest" description="Disordered" evidence="6">
    <location>
        <begin position="1"/>
        <end position="21"/>
    </location>
</feature>
<evidence type="ECO:0000256" key="2">
    <source>
        <dbReference type="ARBA" id="ARBA00022833"/>
    </source>
</evidence>
<organism evidence="8 9">
    <name type="scientific">Massarina eburnea CBS 473.64</name>
    <dbReference type="NCBI Taxonomy" id="1395130"/>
    <lineage>
        <taxon>Eukaryota</taxon>
        <taxon>Fungi</taxon>
        <taxon>Dikarya</taxon>
        <taxon>Ascomycota</taxon>
        <taxon>Pezizomycotina</taxon>
        <taxon>Dothideomycetes</taxon>
        <taxon>Pleosporomycetidae</taxon>
        <taxon>Pleosporales</taxon>
        <taxon>Massarineae</taxon>
        <taxon>Massarinaceae</taxon>
        <taxon>Massarina</taxon>
    </lineage>
</organism>
<name>A0A6A6SAA0_9PLEO</name>
<evidence type="ECO:0000313" key="9">
    <source>
        <dbReference type="Proteomes" id="UP000799753"/>
    </source>
</evidence>
<dbReference type="PANTHER" id="PTHR47660">
    <property type="entry name" value="TRANSCRIPTION FACTOR WITH C2H2 AND ZN(2)-CYS(6) DNA BINDING DOMAIN (EUROFUNG)-RELATED-RELATED"/>
    <property type="match status" value="1"/>
</dbReference>
<keyword evidence="5" id="KW-0539">Nucleus</keyword>
<dbReference type="OrthoDB" id="5355161at2759"/>
<evidence type="ECO:0000256" key="4">
    <source>
        <dbReference type="ARBA" id="ARBA00023163"/>
    </source>
</evidence>
<evidence type="ECO:0000256" key="5">
    <source>
        <dbReference type="ARBA" id="ARBA00023242"/>
    </source>
</evidence>
<sequence>MYNMPSGRTRTSNSQGRQKSCSPCAKAKRRCDLRQPNCIRCTRQKLNCVYPPHPNSSSIATPASLDDTPATDKDNGFSEAPSWLGVEAPSFATMLGEEDLLGFDINPLDPCLEGIEGGTVTKTPSPLDTSYTDKYLAMFIMTPLAESRIRYSLEQWKMTPEMMVKENRTHWSHPKLYEDCMPRSVQDAYAACALAMARTETNATFIARHITERAYELVDQPQPVTPVDILARAHALILYQIILICSNDIRYYQQAGKLIPHLEQIGATLTAITSCDEEGNDSIAVYPSNVAREAWTTYIFQESCRRTLLTIFQAIATCRVLMGQYSICVHQLSAGNRFTVSSALWHAKSPFDFAMAWNDKNHFVVRELDFQEVLQNAVADDVDCFGLMMLTAMMGIDDVKGWLHTRGGKL</sequence>
<protein>
    <recommendedName>
        <fullName evidence="7">Zn(2)-C6 fungal-type domain-containing protein</fullName>
    </recommendedName>
</protein>
<evidence type="ECO:0000256" key="6">
    <source>
        <dbReference type="SAM" id="MobiDB-lite"/>
    </source>
</evidence>
<dbReference type="PROSITE" id="PS00463">
    <property type="entry name" value="ZN2_CY6_FUNGAL_1"/>
    <property type="match status" value="1"/>
</dbReference>
<dbReference type="AlphaFoldDB" id="A0A6A6SAA0"/>
<dbReference type="Pfam" id="PF00172">
    <property type="entry name" value="Zn_clus"/>
    <property type="match status" value="1"/>
</dbReference>
<dbReference type="PROSITE" id="PS50048">
    <property type="entry name" value="ZN2_CY6_FUNGAL_2"/>
    <property type="match status" value="1"/>
</dbReference>
<keyword evidence="9" id="KW-1185">Reference proteome</keyword>
<dbReference type="Proteomes" id="UP000799753">
    <property type="component" value="Unassembled WGS sequence"/>
</dbReference>
<evidence type="ECO:0000256" key="3">
    <source>
        <dbReference type="ARBA" id="ARBA00023015"/>
    </source>
</evidence>
<evidence type="ECO:0000256" key="1">
    <source>
        <dbReference type="ARBA" id="ARBA00022723"/>
    </source>
</evidence>
<dbReference type="InterPro" id="IPR036864">
    <property type="entry name" value="Zn2-C6_fun-type_DNA-bd_sf"/>
</dbReference>
<dbReference type="Gene3D" id="4.10.240.10">
    <property type="entry name" value="Zn(2)-C6 fungal-type DNA-binding domain"/>
    <property type="match status" value="1"/>
</dbReference>
<dbReference type="GO" id="GO:0000981">
    <property type="term" value="F:DNA-binding transcription factor activity, RNA polymerase II-specific"/>
    <property type="evidence" value="ECO:0007669"/>
    <property type="project" value="InterPro"/>
</dbReference>
<keyword evidence="2" id="KW-0862">Zinc</keyword>